<protein>
    <submittedName>
        <fullName evidence="2">Reverse transcriptase</fullName>
    </submittedName>
</protein>
<dbReference type="GO" id="GO:0003964">
    <property type="term" value="F:RNA-directed DNA polymerase activity"/>
    <property type="evidence" value="ECO:0007669"/>
    <property type="project" value="UniProtKB-KW"/>
</dbReference>
<dbReference type="PaxDb" id="67767-A0A0J7MP52"/>
<dbReference type="InterPro" id="IPR036691">
    <property type="entry name" value="Endo/exonu/phosph_ase_sf"/>
</dbReference>
<reference evidence="2 3" key="1">
    <citation type="submission" date="2015-04" db="EMBL/GenBank/DDBJ databases">
        <title>Lasius niger genome sequencing.</title>
        <authorList>
            <person name="Konorov E.A."/>
            <person name="Nikitin M.A."/>
            <person name="Kirill M.V."/>
            <person name="Chang P."/>
        </authorList>
    </citation>
    <scope>NUCLEOTIDE SEQUENCE [LARGE SCALE GENOMIC DNA]</scope>
    <source>
        <tissue evidence="2">Whole</tissue>
    </source>
</reference>
<proteinExistence type="predicted"/>
<evidence type="ECO:0000313" key="2">
    <source>
        <dbReference type="EMBL" id="KMQ82380.1"/>
    </source>
</evidence>
<dbReference type="PANTHER" id="PTHR33273">
    <property type="entry name" value="DOMAIN-CONTAINING PROTEIN, PUTATIVE-RELATED"/>
    <property type="match status" value="1"/>
</dbReference>
<keyword evidence="3" id="KW-1185">Reference proteome</keyword>
<accession>A0A0J7MP52</accession>
<evidence type="ECO:0000313" key="3">
    <source>
        <dbReference type="Proteomes" id="UP000036403"/>
    </source>
</evidence>
<keyword evidence="2" id="KW-0808">Transferase</keyword>
<keyword evidence="2" id="KW-0695">RNA-directed DNA polymerase</keyword>
<dbReference type="SUPFAM" id="SSF56219">
    <property type="entry name" value="DNase I-like"/>
    <property type="match status" value="1"/>
</dbReference>
<sequence>MKIKVLQVNVNRSRRALDLLLHQARELGAGLLIISEPCNIASSDKWFTSLDNSSAIYVDPDLINFRCRLETRGDKFVAVRCGPYLITSVYISSNLNLQEFDAFLSDLSVMLSSRTDKVVVAGDFNAKAGLWGSNVTNQRGLQVIRWAAKRDLRIINEGDVPTCVRPQGSSIVDLTWSSPDLQPLITNWQ</sequence>
<dbReference type="Pfam" id="PF14529">
    <property type="entry name" value="Exo_endo_phos_2"/>
    <property type="match status" value="1"/>
</dbReference>
<feature type="non-terminal residue" evidence="2">
    <location>
        <position position="189"/>
    </location>
</feature>
<dbReference type="EMBL" id="LBMM01025891">
    <property type="protein sequence ID" value="KMQ82380.1"/>
    <property type="molecule type" value="Genomic_DNA"/>
</dbReference>
<dbReference type="Gene3D" id="3.60.10.10">
    <property type="entry name" value="Endonuclease/exonuclease/phosphatase"/>
    <property type="match status" value="1"/>
</dbReference>
<feature type="domain" description="Endonuclease/exonuclease/phosphatase" evidence="1">
    <location>
        <begin position="85"/>
        <end position="184"/>
    </location>
</feature>
<dbReference type="CDD" id="cd09077">
    <property type="entry name" value="R1-I-EN"/>
    <property type="match status" value="1"/>
</dbReference>
<dbReference type="InterPro" id="IPR005135">
    <property type="entry name" value="Endo/exonuclease/phosphatase"/>
</dbReference>
<name>A0A0J7MP52_LASNI</name>
<keyword evidence="2" id="KW-0548">Nucleotidyltransferase</keyword>
<dbReference type="AlphaFoldDB" id="A0A0J7MP52"/>
<dbReference type="PANTHER" id="PTHR33273:SF4">
    <property type="entry name" value="ENDONUCLEASE_EXONUCLEASE_PHOSPHATASE DOMAIN-CONTAINING PROTEIN"/>
    <property type="match status" value="1"/>
</dbReference>
<evidence type="ECO:0000259" key="1">
    <source>
        <dbReference type="Pfam" id="PF14529"/>
    </source>
</evidence>
<dbReference type="OrthoDB" id="7555219at2759"/>
<organism evidence="2 3">
    <name type="scientific">Lasius niger</name>
    <name type="common">Black garden ant</name>
    <dbReference type="NCBI Taxonomy" id="67767"/>
    <lineage>
        <taxon>Eukaryota</taxon>
        <taxon>Metazoa</taxon>
        <taxon>Ecdysozoa</taxon>
        <taxon>Arthropoda</taxon>
        <taxon>Hexapoda</taxon>
        <taxon>Insecta</taxon>
        <taxon>Pterygota</taxon>
        <taxon>Neoptera</taxon>
        <taxon>Endopterygota</taxon>
        <taxon>Hymenoptera</taxon>
        <taxon>Apocrita</taxon>
        <taxon>Aculeata</taxon>
        <taxon>Formicoidea</taxon>
        <taxon>Formicidae</taxon>
        <taxon>Formicinae</taxon>
        <taxon>Lasius</taxon>
        <taxon>Lasius</taxon>
    </lineage>
</organism>
<dbReference type="Proteomes" id="UP000036403">
    <property type="component" value="Unassembled WGS sequence"/>
</dbReference>
<comment type="caution">
    <text evidence="2">The sequence shown here is derived from an EMBL/GenBank/DDBJ whole genome shotgun (WGS) entry which is preliminary data.</text>
</comment>
<gene>
    <name evidence="2" type="ORF">RF55_23181</name>
</gene>